<proteinExistence type="predicted"/>
<evidence type="ECO:0000313" key="4">
    <source>
        <dbReference type="EMBL" id="AES68533.2"/>
    </source>
</evidence>
<dbReference type="EnsemblPlants" id="AES68533">
    <property type="protein sequence ID" value="AES68533"/>
    <property type="gene ID" value="MTR_3g009850"/>
</dbReference>
<dbReference type="EC" id="1.3.3.8" evidence="5"/>
<dbReference type="GO" id="GO:0050660">
    <property type="term" value="F:flavin adenine dinucleotide binding"/>
    <property type="evidence" value="ECO:0007669"/>
    <property type="project" value="InterPro"/>
</dbReference>
<dbReference type="GO" id="GO:0050328">
    <property type="term" value="F:tetrahydroberberine oxidase activity"/>
    <property type="evidence" value="ECO:0007669"/>
    <property type="project" value="UniProtKB-EC"/>
</dbReference>
<dbReference type="OrthoDB" id="407275at2759"/>
<dbReference type="HOGENOM" id="CLU_018354_6_1_1"/>
<name>G7J0C8_MEDTR</name>
<evidence type="ECO:0000256" key="2">
    <source>
        <dbReference type="ARBA" id="ARBA00022827"/>
    </source>
</evidence>
<dbReference type="PANTHER" id="PTHR32448">
    <property type="entry name" value="OS08G0158400 PROTEIN"/>
    <property type="match status" value="1"/>
</dbReference>
<dbReference type="STRING" id="3880.G7J0C8"/>
<reference evidence="5" key="5">
    <citation type="journal article" date="2018" name="Nat. Plants">
        <title>Whole-genome landscape of Medicago truncatula symbiotic genes.</title>
        <authorList>
            <person name="Pecrix Y."/>
            <person name="Gamas P."/>
            <person name="Carrere S."/>
        </authorList>
    </citation>
    <scope>NUCLEOTIDE SEQUENCE</scope>
    <source>
        <tissue evidence="5">Leaves</tissue>
    </source>
</reference>
<evidence type="ECO:0000259" key="3">
    <source>
        <dbReference type="Pfam" id="PF08031"/>
    </source>
</evidence>
<dbReference type="Proteomes" id="UP000002051">
    <property type="component" value="Chromosome 3"/>
</dbReference>
<dbReference type="Pfam" id="PF08031">
    <property type="entry name" value="BBE"/>
    <property type="match status" value="1"/>
</dbReference>
<evidence type="ECO:0000313" key="8">
    <source>
        <dbReference type="Proteomes" id="UP000265566"/>
    </source>
</evidence>
<reference evidence="8" key="4">
    <citation type="journal article" date="2018" name="Nat. Plants">
        <title>Whole-genome landscape of Medicago truncatula symbiotic genes.</title>
        <authorList>
            <person name="Pecrix Y."/>
            <person name="Staton S.E."/>
            <person name="Sallet E."/>
            <person name="Lelandais-Briere C."/>
            <person name="Moreau S."/>
            <person name="Carrere S."/>
            <person name="Blein T."/>
            <person name="Jardinaud M.F."/>
            <person name="Latrasse D."/>
            <person name="Zouine M."/>
            <person name="Zahm M."/>
            <person name="Kreplak J."/>
            <person name="Mayjonade B."/>
            <person name="Satge C."/>
            <person name="Perez M."/>
            <person name="Cauet S."/>
            <person name="Marande W."/>
            <person name="Chantry-Darmon C."/>
            <person name="Lopez-Roques C."/>
            <person name="Bouchez O."/>
            <person name="Berard A."/>
            <person name="Debelle F."/>
            <person name="Munos S."/>
            <person name="Bendahmane A."/>
            <person name="Berges H."/>
            <person name="Niebel A."/>
            <person name="Buitink J."/>
            <person name="Frugier F."/>
            <person name="Benhamed M."/>
            <person name="Crespi M."/>
            <person name="Gouzy J."/>
            <person name="Gamas P."/>
        </authorList>
    </citation>
    <scope>NUCLEOTIDE SEQUENCE [LARGE SCALE GENOMIC DNA]</scope>
    <source>
        <strain evidence="8">cv. Jemalong A17</strain>
    </source>
</reference>
<dbReference type="EMBL" id="CM001219">
    <property type="protein sequence ID" value="AES68533.2"/>
    <property type="molecule type" value="Genomic_DNA"/>
</dbReference>
<keyword evidence="5" id="KW-0560">Oxidoreductase</keyword>
<dbReference type="KEGG" id="mtr:11417824"/>
<keyword evidence="1" id="KW-0285">Flavoprotein</keyword>
<dbReference type="Gramene" id="rna13268">
    <property type="protein sequence ID" value="RHN65430.1"/>
    <property type="gene ID" value="gene13268"/>
</dbReference>
<evidence type="ECO:0000256" key="1">
    <source>
        <dbReference type="ARBA" id="ARBA00022630"/>
    </source>
</evidence>
<dbReference type="AlphaFoldDB" id="G7J0C8"/>
<reference evidence="6" key="3">
    <citation type="submission" date="2015-04" db="UniProtKB">
        <authorList>
            <consortium name="EnsemblPlants"/>
        </authorList>
    </citation>
    <scope>IDENTIFICATION</scope>
    <source>
        <strain evidence="6">cv. Jemalong A17</strain>
    </source>
</reference>
<gene>
    <name evidence="6" type="primary">11417824</name>
    <name evidence="4" type="ordered locus">MTR_3g009850</name>
    <name evidence="5" type="ORF">MtrunA17_Chr3g0079821</name>
</gene>
<reference evidence="4 7" key="1">
    <citation type="journal article" date="2011" name="Nature">
        <title>The Medicago genome provides insight into the evolution of rhizobial symbioses.</title>
        <authorList>
            <person name="Young N.D."/>
            <person name="Debelle F."/>
            <person name="Oldroyd G.E."/>
            <person name="Geurts R."/>
            <person name="Cannon S.B."/>
            <person name="Udvardi M.K."/>
            <person name="Benedito V.A."/>
            <person name="Mayer K.F."/>
            <person name="Gouzy J."/>
            <person name="Schoof H."/>
            <person name="Van de Peer Y."/>
            <person name="Proost S."/>
            <person name="Cook D.R."/>
            <person name="Meyers B.C."/>
            <person name="Spannagl M."/>
            <person name="Cheung F."/>
            <person name="De Mita S."/>
            <person name="Krishnakumar V."/>
            <person name="Gundlach H."/>
            <person name="Zhou S."/>
            <person name="Mudge J."/>
            <person name="Bharti A.K."/>
            <person name="Murray J.D."/>
            <person name="Naoumkina M.A."/>
            <person name="Rosen B."/>
            <person name="Silverstein K.A."/>
            <person name="Tang H."/>
            <person name="Rombauts S."/>
            <person name="Zhao P.X."/>
            <person name="Zhou P."/>
            <person name="Barbe V."/>
            <person name="Bardou P."/>
            <person name="Bechner M."/>
            <person name="Bellec A."/>
            <person name="Berger A."/>
            <person name="Berges H."/>
            <person name="Bidwell S."/>
            <person name="Bisseling T."/>
            <person name="Choisne N."/>
            <person name="Couloux A."/>
            <person name="Denny R."/>
            <person name="Deshpande S."/>
            <person name="Dai X."/>
            <person name="Doyle J.J."/>
            <person name="Dudez A.M."/>
            <person name="Farmer A.D."/>
            <person name="Fouteau S."/>
            <person name="Franken C."/>
            <person name="Gibelin C."/>
            <person name="Gish J."/>
            <person name="Goldstein S."/>
            <person name="Gonzalez A.J."/>
            <person name="Green P.J."/>
            <person name="Hallab A."/>
            <person name="Hartog M."/>
            <person name="Hua A."/>
            <person name="Humphray S.J."/>
            <person name="Jeong D.H."/>
            <person name="Jing Y."/>
            <person name="Jocker A."/>
            <person name="Kenton S.M."/>
            <person name="Kim D.J."/>
            <person name="Klee K."/>
            <person name="Lai H."/>
            <person name="Lang C."/>
            <person name="Lin S."/>
            <person name="Macmil S.L."/>
            <person name="Magdelenat G."/>
            <person name="Matthews L."/>
            <person name="McCorrison J."/>
            <person name="Monaghan E.L."/>
            <person name="Mun J.H."/>
            <person name="Najar F.Z."/>
            <person name="Nicholson C."/>
            <person name="Noirot C."/>
            <person name="O'Bleness M."/>
            <person name="Paule C.R."/>
            <person name="Poulain J."/>
            <person name="Prion F."/>
            <person name="Qin B."/>
            <person name="Qu C."/>
            <person name="Retzel E.F."/>
            <person name="Riddle C."/>
            <person name="Sallet E."/>
            <person name="Samain S."/>
            <person name="Samson N."/>
            <person name="Sanders I."/>
            <person name="Saurat O."/>
            <person name="Scarpelli C."/>
            <person name="Schiex T."/>
            <person name="Segurens B."/>
            <person name="Severin A.J."/>
            <person name="Sherrier D.J."/>
            <person name="Shi R."/>
            <person name="Sims S."/>
            <person name="Singer S.R."/>
            <person name="Sinharoy S."/>
            <person name="Sterck L."/>
            <person name="Viollet A."/>
            <person name="Wang B.B."/>
            <person name="Wang K."/>
            <person name="Wang M."/>
            <person name="Wang X."/>
            <person name="Warfsmann J."/>
            <person name="Weissenbach J."/>
            <person name="White D.D."/>
            <person name="White J.D."/>
            <person name="Wiley G.B."/>
            <person name="Wincker P."/>
            <person name="Xing Y."/>
            <person name="Yang L."/>
            <person name="Yao Z."/>
            <person name="Ying F."/>
            <person name="Zhai J."/>
            <person name="Zhou L."/>
            <person name="Zuber A."/>
            <person name="Denarie J."/>
            <person name="Dixon R.A."/>
            <person name="May G.D."/>
            <person name="Schwartz D.C."/>
            <person name="Rogers J."/>
            <person name="Quetier F."/>
            <person name="Town C.D."/>
            <person name="Roe B.A."/>
        </authorList>
    </citation>
    <scope>NUCLEOTIDE SEQUENCE [LARGE SCALE GENOMIC DNA]</scope>
    <source>
        <strain evidence="4">A17</strain>
        <strain evidence="6 7">cv. Jemalong A17</strain>
    </source>
</reference>
<keyword evidence="7" id="KW-1185">Reference proteome</keyword>
<evidence type="ECO:0000313" key="7">
    <source>
        <dbReference type="Proteomes" id="UP000002051"/>
    </source>
</evidence>
<dbReference type="eggNOG" id="ENOG502QVGN">
    <property type="taxonomic scope" value="Eukaryota"/>
</dbReference>
<protein>
    <submittedName>
        <fullName evidence="4">FAD-linked oxidoreductase</fullName>
    </submittedName>
    <submittedName>
        <fullName evidence="5">Putative tetrahydroberberine oxidase</fullName>
        <ecNumber evidence="5">1.3.3.8</ecNumber>
    </submittedName>
</protein>
<accession>G7J0C8</accession>
<feature type="domain" description="Berberine/berberine-like" evidence="3">
    <location>
        <begin position="169"/>
        <end position="226"/>
    </location>
</feature>
<keyword evidence="2" id="KW-0274">FAD</keyword>
<dbReference type="PaxDb" id="3880-AES68533"/>
<sequence length="232" mass="27162">MNQKFKKPYYAAKDNLIAIMNESFPELGLQDKDCIEMSWIQSVLYIAGFNKDDPIELLLNRIVTYKSPFIAKSDYVKEPIPEAGLEGIWRMLLKEDTSALLIMEPYGGKMSEISESEIPFPHRKGNLFNIQYFVKWEVNSIEESNKHIKWMRMLYGYMTPYVSKSPRAAYYNYRDLDLGSNKHDNTSYSEASVWGIKYFKGNFKRLAQIKTKFDPQNFFRNEQSIPLLNSQP</sequence>
<dbReference type="InterPro" id="IPR012951">
    <property type="entry name" value="BBE"/>
</dbReference>
<evidence type="ECO:0000313" key="6">
    <source>
        <dbReference type="EnsemblPlants" id="AES68533"/>
    </source>
</evidence>
<dbReference type="Proteomes" id="UP000265566">
    <property type="component" value="Chromosome 3"/>
</dbReference>
<organism evidence="4 7">
    <name type="scientific">Medicago truncatula</name>
    <name type="common">Barrel medic</name>
    <name type="synonym">Medicago tribuloides</name>
    <dbReference type="NCBI Taxonomy" id="3880"/>
    <lineage>
        <taxon>Eukaryota</taxon>
        <taxon>Viridiplantae</taxon>
        <taxon>Streptophyta</taxon>
        <taxon>Embryophyta</taxon>
        <taxon>Tracheophyta</taxon>
        <taxon>Spermatophyta</taxon>
        <taxon>Magnoliopsida</taxon>
        <taxon>eudicotyledons</taxon>
        <taxon>Gunneridae</taxon>
        <taxon>Pentapetalae</taxon>
        <taxon>rosids</taxon>
        <taxon>fabids</taxon>
        <taxon>Fabales</taxon>
        <taxon>Fabaceae</taxon>
        <taxon>Papilionoideae</taxon>
        <taxon>50 kb inversion clade</taxon>
        <taxon>NPAAA clade</taxon>
        <taxon>Hologalegina</taxon>
        <taxon>IRL clade</taxon>
        <taxon>Trifolieae</taxon>
        <taxon>Medicago</taxon>
    </lineage>
</organism>
<accession>A0A0C3VAY9</accession>
<reference evidence="4 7" key="2">
    <citation type="journal article" date="2014" name="BMC Genomics">
        <title>An improved genome release (version Mt4.0) for the model legume Medicago truncatula.</title>
        <authorList>
            <person name="Tang H."/>
            <person name="Krishnakumar V."/>
            <person name="Bidwell S."/>
            <person name="Rosen B."/>
            <person name="Chan A."/>
            <person name="Zhou S."/>
            <person name="Gentzbittel L."/>
            <person name="Childs K.L."/>
            <person name="Yandell M."/>
            <person name="Gundlach H."/>
            <person name="Mayer K.F."/>
            <person name="Schwartz D.C."/>
            <person name="Town C.D."/>
        </authorList>
    </citation>
    <scope>GENOME REANNOTATION</scope>
    <source>
        <strain evidence="6 7">cv. Jemalong A17</strain>
    </source>
</reference>
<dbReference type="EMBL" id="PSQE01000003">
    <property type="protein sequence ID" value="RHN65430.1"/>
    <property type="molecule type" value="Genomic_DNA"/>
</dbReference>
<dbReference type="Gene3D" id="3.40.462.20">
    <property type="match status" value="1"/>
</dbReference>
<evidence type="ECO:0000313" key="5">
    <source>
        <dbReference type="EMBL" id="RHN65430.1"/>
    </source>
</evidence>